<keyword evidence="2" id="KW-1185">Reference proteome</keyword>
<dbReference type="RefSeq" id="WP_093428256.1">
    <property type="nucleotide sequence ID" value="NZ_FOMJ01000005.1"/>
</dbReference>
<organism evidence="1 2">
    <name type="scientific">Thiohalospira halophila DSM 15071</name>
    <dbReference type="NCBI Taxonomy" id="1123397"/>
    <lineage>
        <taxon>Bacteria</taxon>
        <taxon>Pseudomonadati</taxon>
        <taxon>Pseudomonadota</taxon>
        <taxon>Gammaproteobacteria</taxon>
        <taxon>Thiohalospirales</taxon>
        <taxon>Thiohalospiraceae</taxon>
        <taxon>Thiohalospira</taxon>
    </lineage>
</organism>
<gene>
    <name evidence="1" type="ORF">SAMN05660831_01608</name>
</gene>
<evidence type="ECO:0000313" key="1">
    <source>
        <dbReference type="EMBL" id="SFD42675.1"/>
    </source>
</evidence>
<name>A0A1I1S856_9GAMM</name>
<dbReference type="EMBL" id="FOMJ01000005">
    <property type="protein sequence ID" value="SFD42675.1"/>
    <property type="molecule type" value="Genomic_DNA"/>
</dbReference>
<dbReference type="STRING" id="1123397.SAMN05660831_01608"/>
<reference evidence="1 2" key="1">
    <citation type="submission" date="2016-10" db="EMBL/GenBank/DDBJ databases">
        <authorList>
            <person name="de Groot N.N."/>
        </authorList>
    </citation>
    <scope>NUCLEOTIDE SEQUENCE [LARGE SCALE GENOMIC DNA]</scope>
    <source>
        <strain evidence="1 2">HL3</strain>
    </source>
</reference>
<sequence>MAEADSGPLSPALVVAGRGLAVDEVCHRVNPLLEALCGHGTGPTDLLGIVRVPDPAALVGGHNLPLTSLSGEEALWYLCHLAPSVGTGDRAILSVTLSLLPRDDLHFAPALESRGRGPDECDWLLARLHHGLGERLDPPVRWDRRRCRLLPE</sequence>
<dbReference type="AlphaFoldDB" id="A0A1I1S856"/>
<proteinExistence type="predicted"/>
<protein>
    <submittedName>
        <fullName evidence="1">Uncharacterized protein</fullName>
    </submittedName>
</protein>
<accession>A0A1I1S856</accession>
<dbReference type="Proteomes" id="UP000198611">
    <property type="component" value="Unassembled WGS sequence"/>
</dbReference>
<evidence type="ECO:0000313" key="2">
    <source>
        <dbReference type="Proteomes" id="UP000198611"/>
    </source>
</evidence>